<dbReference type="SUPFAM" id="SSF53474">
    <property type="entry name" value="alpha/beta-Hydrolases"/>
    <property type="match status" value="1"/>
</dbReference>
<dbReference type="InterPro" id="IPR050300">
    <property type="entry name" value="GDXG_lipolytic_enzyme"/>
</dbReference>
<evidence type="ECO:0000256" key="2">
    <source>
        <dbReference type="ARBA" id="ARBA00022801"/>
    </source>
</evidence>
<keyword evidence="5" id="KW-1185">Reference proteome</keyword>
<dbReference type="Proteomes" id="UP000292459">
    <property type="component" value="Unassembled WGS sequence"/>
</dbReference>
<dbReference type="AlphaFoldDB" id="A0A4V2E2D9"/>
<name>A0A4V2E2D9_9CYAN</name>
<dbReference type="EMBL" id="QVFV01000003">
    <property type="protein sequence ID" value="RZM78016.1"/>
    <property type="molecule type" value="Genomic_DNA"/>
</dbReference>
<dbReference type="Gene3D" id="3.40.50.1820">
    <property type="entry name" value="alpha/beta hydrolase"/>
    <property type="match status" value="1"/>
</dbReference>
<protein>
    <submittedName>
        <fullName evidence="4">Alpha/beta hydrolase</fullName>
    </submittedName>
</protein>
<keyword evidence="2 4" id="KW-0378">Hydrolase</keyword>
<dbReference type="InterPro" id="IPR002168">
    <property type="entry name" value="Lipase_GDXG_HIS_AS"/>
</dbReference>
<dbReference type="GO" id="GO:0016787">
    <property type="term" value="F:hydrolase activity"/>
    <property type="evidence" value="ECO:0007669"/>
    <property type="project" value="UniProtKB-KW"/>
</dbReference>
<dbReference type="OrthoDB" id="24847at2"/>
<dbReference type="InterPro" id="IPR029058">
    <property type="entry name" value="AB_hydrolase_fold"/>
</dbReference>
<feature type="domain" description="Alpha/beta hydrolase fold-3" evidence="3">
    <location>
        <begin position="80"/>
        <end position="286"/>
    </location>
</feature>
<evidence type="ECO:0000313" key="5">
    <source>
        <dbReference type="Proteomes" id="UP000292459"/>
    </source>
</evidence>
<comment type="caution">
    <text evidence="4">The sequence shown here is derived from an EMBL/GenBank/DDBJ whole genome shotgun (WGS) entry which is preliminary data.</text>
</comment>
<evidence type="ECO:0000313" key="4">
    <source>
        <dbReference type="EMBL" id="RZM78016.1"/>
    </source>
</evidence>
<evidence type="ECO:0000256" key="1">
    <source>
        <dbReference type="ARBA" id="ARBA00010515"/>
    </source>
</evidence>
<dbReference type="PANTHER" id="PTHR48081:SF8">
    <property type="entry name" value="ALPHA_BETA HYDROLASE FOLD-3 DOMAIN-CONTAINING PROTEIN-RELATED"/>
    <property type="match status" value="1"/>
</dbReference>
<dbReference type="FunFam" id="3.40.50.1820:FF:000089">
    <property type="entry name" value="Alpha/beta hydrolase"/>
    <property type="match status" value="1"/>
</dbReference>
<gene>
    <name evidence="4" type="ORF">DYY88_14335</name>
</gene>
<sequence>MDWNIQLLDWLMQRRKPTHQLSLPAIQQRNAAKLNGLLAWYFLGEKLSLSRVVDRTCTGRHGSIPVRLYYPSPEPNLPLIVFFHGGGWVTGSLETHDRVCRRIAQATMALVVSVDYRLAPWHKFPLPLEDCYDAVQWAATNAAELGADADRLIVMGDSAGGNLAAAVALMARDQSGPKIHRQVLIYPAVDGTLSSPSHQRYTDAPLLSRTGIHYFRDQYQRSPQDIHNAYFSPLLADDLSHLPPAFILTAEYDPLRDEGEQFAQRLTAAGVPVRYQDYPGMVHAFLNFPRHCSAATAAIAAIGEYVKAA</sequence>
<dbReference type="PROSITE" id="PS01173">
    <property type="entry name" value="LIPASE_GDXG_HIS"/>
    <property type="match status" value="1"/>
</dbReference>
<dbReference type="InterPro" id="IPR013094">
    <property type="entry name" value="AB_hydrolase_3"/>
</dbReference>
<organism evidence="4 5">
    <name type="scientific">Leptolyngbya iicbica LK</name>
    <dbReference type="NCBI Taxonomy" id="2294035"/>
    <lineage>
        <taxon>Bacteria</taxon>
        <taxon>Bacillati</taxon>
        <taxon>Cyanobacteriota</taxon>
        <taxon>Cyanophyceae</taxon>
        <taxon>Leptolyngbyales</taxon>
        <taxon>Leptolyngbyaceae</taxon>
        <taxon>Leptolyngbya group</taxon>
        <taxon>Leptolyngbya</taxon>
        <taxon>Leptolyngbya iicbica</taxon>
    </lineage>
</organism>
<dbReference type="Pfam" id="PF07859">
    <property type="entry name" value="Abhydrolase_3"/>
    <property type="match status" value="1"/>
</dbReference>
<reference evidence="4 5" key="1">
    <citation type="submission" date="2018-11" db="EMBL/GenBank/DDBJ databases">
        <title>Whole genome sequencing of an environmental sample.</title>
        <authorList>
            <person name="Sarangi A.N."/>
            <person name="Singh D."/>
            <person name="Tripathy S."/>
        </authorList>
    </citation>
    <scope>NUCLEOTIDE SEQUENCE [LARGE SCALE GENOMIC DNA]</scope>
    <source>
        <strain evidence="4 5">Lakshadweep</strain>
    </source>
</reference>
<accession>A0A4V2E2D9</accession>
<dbReference type="PANTHER" id="PTHR48081">
    <property type="entry name" value="AB HYDROLASE SUPERFAMILY PROTEIN C4A8.06C"/>
    <property type="match status" value="1"/>
</dbReference>
<evidence type="ECO:0000259" key="3">
    <source>
        <dbReference type="Pfam" id="PF07859"/>
    </source>
</evidence>
<comment type="similarity">
    <text evidence="1">Belongs to the 'GDXG' lipolytic enzyme family.</text>
</comment>
<proteinExistence type="inferred from homology"/>